<dbReference type="GO" id="GO:0006006">
    <property type="term" value="P:glucose metabolic process"/>
    <property type="evidence" value="ECO:0007669"/>
    <property type="project" value="TreeGrafter"/>
</dbReference>
<accession>A0A381S3V1</accession>
<proteinExistence type="inferred from homology"/>
<dbReference type="PANTHER" id="PTHR44252:SF3">
    <property type="entry name" value="D-ERYTHRULOSE REDUCTASE-RELATED"/>
    <property type="match status" value="1"/>
</dbReference>
<sequence length="254" mass="26328">MELPKTPSFGLGGRKALVTGAGRGIGLAAAAALADVGAEVLLTARTKSEIDDAAKAICDAGGSASAQVLDVTDRAGVQAVVDAAGPFHVLFNNAGMNRPALAVDVTESDYDEIMGLNVKAAYFTAQTVTRSMIDAGVRGSIINVSSQMGHVGAQGRTVYCASKHAIEGFTRALAWEVGEHGIRVNTLCPTFIETPMTRPMLTDTEFMKRVLSKIVLGRVGTVEDIMGAVVYLASDASQLVTGSALLVDGGWTAN</sequence>
<dbReference type="AlphaFoldDB" id="A0A381S3V1"/>
<keyword evidence="3" id="KW-0521">NADP</keyword>
<reference evidence="4" key="1">
    <citation type="submission" date="2018-05" db="EMBL/GenBank/DDBJ databases">
        <authorList>
            <person name="Lanie J.A."/>
            <person name="Ng W.-L."/>
            <person name="Kazmierczak K.M."/>
            <person name="Andrzejewski T.M."/>
            <person name="Davidsen T.M."/>
            <person name="Wayne K.J."/>
            <person name="Tettelin H."/>
            <person name="Glass J.I."/>
            <person name="Rusch D."/>
            <person name="Podicherti R."/>
            <person name="Tsui H.-C.T."/>
            <person name="Winkler M.E."/>
        </authorList>
    </citation>
    <scope>NUCLEOTIDE SEQUENCE</scope>
</reference>
<comment type="similarity">
    <text evidence="1">Belongs to the short-chain dehydrogenases/reductases (SDR) family.</text>
</comment>
<dbReference type="SUPFAM" id="SSF51735">
    <property type="entry name" value="NAD(P)-binding Rossmann-fold domains"/>
    <property type="match status" value="1"/>
</dbReference>
<dbReference type="GO" id="GO:0004090">
    <property type="term" value="F:carbonyl reductase (NADPH) activity"/>
    <property type="evidence" value="ECO:0007669"/>
    <property type="project" value="TreeGrafter"/>
</dbReference>
<dbReference type="Gene3D" id="3.40.50.720">
    <property type="entry name" value="NAD(P)-binding Rossmann-like Domain"/>
    <property type="match status" value="1"/>
</dbReference>
<dbReference type="InterPro" id="IPR002347">
    <property type="entry name" value="SDR_fam"/>
</dbReference>
<dbReference type="PANTHER" id="PTHR44252">
    <property type="entry name" value="D-ERYTHRULOSE REDUCTASE"/>
    <property type="match status" value="1"/>
</dbReference>
<dbReference type="Pfam" id="PF13561">
    <property type="entry name" value="adh_short_C2"/>
    <property type="match status" value="1"/>
</dbReference>
<protein>
    <recommendedName>
        <fullName evidence="5">3-oxoacyl-ACP reductase</fullName>
    </recommendedName>
</protein>
<evidence type="ECO:0000256" key="3">
    <source>
        <dbReference type="ARBA" id="ARBA00022857"/>
    </source>
</evidence>
<name>A0A381S3V1_9ZZZZ</name>
<evidence type="ECO:0000256" key="1">
    <source>
        <dbReference type="ARBA" id="ARBA00006484"/>
    </source>
</evidence>
<dbReference type="InterPro" id="IPR020904">
    <property type="entry name" value="Sc_DH/Rdtase_CS"/>
</dbReference>
<comment type="subunit">
    <text evidence="2">Homotetramer.</text>
</comment>
<evidence type="ECO:0000313" key="4">
    <source>
        <dbReference type="EMBL" id="SUZ98775.1"/>
    </source>
</evidence>
<dbReference type="GO" id="GO:0005997">
    <property type="term" value="P:xylulose metabolic process"/>
    <property type="evidence" value="ECO:0007669"/>
    <property type="project" value="TreeGrafter"/>
</dbReference>
<organism evidence="4">
    <name type="scientific">marine metagenome</name>
    <dbReference type="NCBI Taxonomy" id="408172"/>
    <lineage>
        <taxon>unclassified sequences</taxon>
        <taxon>metagenomes</taxon>
        <taxon>ecological metagenomes</taxon>
    </lineage>
</organism>
<gene>
    <name evidence="4" type="ORF">METZ01_LOCUS51629</name>
</gene>
<dbReference type="GO" id="GO:0050038">
    <property type="term" value="F:L-xylulose reductase (NADPH) activity"/>
    <property type="evidence" value="ECO:0007669"/>
    <property type="project" value="TreeGrafter"/>
</dbReference>
<dbReference type="FunFam" id="3.40.50.720:FF:000084">
    <property type="entry name" value="Short-chain dehydrogenase reductase"/>
    <property type="match status" value="1"/>
</dbReference>
<dbReference type="PROSITE" id="PS00061">
    <property type="entry name" value="ADH_SHORT"/>
    <property type="match status" value="1"/>
</dbReference>
<dbReference type="InterPro" id="IPR051737">
    <property type="entry name" value="L-xylulose/Carbonyl_redctase"/>
</dbReference>
<evidence type="ECO:0000256" key="2">
    <source>
        <dbReference type="ARBA" id="ARBA00011881"/>
    </source>
</evidence>
<dbReference type="PRINTS" id="PR00080">
    <property type="entry name" value="SDRFAMILY"/>
</dbReference>
<dbReference type="EMBL" id="UINC01002637">
    <property type="protein sequence ID" value="SUZ98775.1"/>
    <property type="molecule type" value="Genomic_DNA"/>
</dbReference>
<dbReference type="InterPro" id="IPR036291">
    <property type="entry name" value="NAD(P)-bd_dom_sf"/>
</dbReference>
<evidence type="ECO:0008006" key="5">
    <source>
        <dbReference type="Google" id="ProtNLM"/>
    </source>
</evidence>
<dbReference type="PRINTS" id="PR00081">
    <property type="entry name" value="GDHRDH"/>
</dbReference>